<proteinExistence type="predicted"/>
<feature type="domain" description="ABC transporter" evidence="10">
    <location>
        <begin position="493"/>
        <end position="726"/>
    </location>
</feature>
<dbReference type="PANTHER" id="PTHR24221:SF606">
    <property type="entry name" value="COLICIN V SECRETION-PROCESSING ATP-BINDING PROTEIN"/>
    <property type="match status" value="1"/>
</dbReference>
<evidence type="ECO:0000256" key="9">
    <source>
        <dbReference type="SAM" id="Phobius"/>
    </source>
</evidence>
<dbReference type="GO" id="GO:0005886">
    <property type="term" value="C:plasma membrane"/>
    <property type="evidence" value="ECO:0007669"/>
    <property type="project" value="UniProtKB-SubCell"/>
</dbReference>
<accession>A0A3P2A621</accession>
<evidence type="ECO:0000256" key="8">
    <source>
        <dbReference type="SAM" id="MobiDB-lite"/>
    </source>
</evidence>
<sequence>MKYLEKLNLGLSSKKVPVVLQTEAAECGLACLVAILAYHNFYTDLRTLRQRFNLSLNGATFRDLMRFAHQLNLIPDARKLSHLSQLHHKDIRCPCILHWDAKHFVVMCSVNKQGIVIMDPAIGMRTVKMEEVSQKLTGAILLLDIAANFETRIEKTRIKILPLLKVISGLKRYLLSVFSLAIALEVCAILSPWLMQWVIDNVVVTSDINLLHTLILGFSMLFIYEQFMRLWQSWISMNFSTSLNLQWKSNIFTRLIHLPSNYFIKRHIGDISSRFKSIDQIQSTLTATFFTMLINSIVSIATLYFMFKYSPQLTAVVLGTLTIYIFIRFIFYYYWRNAQNENIIHAAKQDTYFMETIRGIKTVKLFQREVQRHNTWMNLLIHTTNTHLSFQKISIFFDFSNKSLFGAANIIIIYLGAKSILDGSFTVGIFMAFLAYQGQFKDRIGILIENIFELKILSLHQERLADIILTPTEMENVEEIHVPKIEESEQLDIKIENISFRYAVNQPLIIENINLNIKQGESLVFTGHSGCGKSTLMNILMGNLKPESGRVLINGYDIYQYPPSFIRGLSSTVTQDDTLFAGSIADNIAFFDEKIDFNKIRICASIARIHDEIEAMPMKYNTLIGDMGSALSGGQKQRIILARALYQTPRILFLDEATSHLDIENEQAINIMLKELNITKIMVAHRQETINSADRVYNISTKKEYAQTNNVPPYQHSYKSEQSNYPNNETGGGAKMDHNYSIFLDNCDYINSKPPSFWYTTKNKRSKW</sequence>
<dbReference type="GO" id="GO:0140359">
    <property type="term" value="F:ABC-type transporter activity"/>
    <property type="evidence" value="ECO:0007669"/>
    <property type="project" value="InterPro"/>
</dbReference>
<dbReference type="InterPro" id="IPR011527">
    <property type="entry name" value="ABC1_TM_dom"/>
</dbReference>
<feature type="domain" description="ABC transmembrane type-1" evidence="11">
    <location>
        <begin position="177"/>
        <end position="451"/>
    </location>
</feature>
<feature type="transmembrane region" description="Helical" evidence="9">
    <location>
        <begin position="284"/>
        <end position="307"/>
    </location>
</feature>
<dbReference type="GO" id="GO:0008233">
    <property type="term" value="F:peptidase activity"/>
    <property type="evidence" value="ECO:0007669"/>
    <property type="project" value="InterPro"/>
</dbReference>
<dbReference type="PROSITE" id="PS50990">
    <property type="entry name" value="PEPTIDASE_C39"/>
    <property type="match status" value="1"/>
</dbReference>
<dbReference type="Pfam" id="PF00664">
    <property type="entry name" value="ABC_membrane"/>
    <property type="match status" value="1"/>
</dbReference>
<evidence type="ECO:0000259" key="10">
    <source>
        <dbReference type="PROSITE" id="PS50893"/>
    </source>
</evidence>
<evidence type="ECO:0000256" key="3">
    <source>
        <dbReference type="ARBA" id="ARBA00022692"/>
    </source>
</evidence>
<feature type="domain" description="Peptidase C39" evidence="12">
    <location>
        <begin position="21"/>
        <end position="143"/>
    </location>
</feature>
<dbReference type="GO" id="GO:0006508">
    <property type="term" value="P:proteolysis"/>
    <property type="evidence" value="ECO:0007669"/>
    <property type="project" value="InterPro"/>
</dbReference>
<reference evidence="13 14" key="1">
    <citation type="submission" date="2018-11" db="EMBL/GenBank/DDBJ databases">
        <title>Genomes From Bacteria Associated with the Canine Oral Cavity: a Test Case for Automated Genome-Based Taxonomic Assignment.</title>
        <authorList>
            <person name="Coil D.A."/>
            <person name="Jospin G."/>
            <person name="Darling A.E."/>
            <person name="Wallis C."/>
            <person name="Davis I.J."/>
            <person name="Harris S."/>
            <person name="Eisen J.A."/>
            <person name="Holcombe L.J."/>
            <person name="O'Flynn C."/>
        </authorList>
    </citation>
    <scope>NUCLEOTIDE SEQUENCE [LARGE SCALE GENOMIC DNA]</scope>
    <source>
        <strain evidence="13 14">COT-280</strain>
    </source>
</reference>
<dbReference type="Gene3D" id="3.40.50.300">
    <property type="entry name" value="P-loop containing nucleotide triphosphate hydrolases"/>
    <property type="match status" value="1"/>
</dbReference>
<dbReference type="GO" id="GO:0005524">
    <property type="term" value="F:ATP binding"/>
    <property type="evidence" value="ECO:0007669"/>
    <property type="project" value="UniProtKB-KW"/>
</dbReference>
<comment type="caution">
    <text evidence="13">The sequence shown here is derived from an EMBL/GenBank/DDBJ whole genome shotgun (WGS) entry which is preliminary data.</text>
</comment>
<feature type="transmembrane region" description="Helical" evidence="9">
    <location>
        <begin position="173"/>
        <end position="195"/>
    </location>
</feature>
<dbReference type="GO" id="GO:0034040">
    <property type="term" value="F:ATPase-coupled lipid transmembrane transporter activity"/>
    <property type="evidence" value="ECO:0007669"/>
    <property type="project" value="TreeGrafter"/>
</dbReference>
<evidence type="ECO:0000313" key="14">
    <source>
        <dbReference type="Proteomes" id="UP000269923"/>
    </source>
</evidence>
<dbReference type="SUPFAM" id="SSF90123">
    <property type="entry name" value="ABC transporter transmembrane region"/>
    <property type="match status" value="1"/>
</dbReference>
<dbReference type="Gene3D" id="1.20.1560.10">
    <property type="entry name" value="ABC transporter type 1, transmembrane domain"/>
    <property type="match status" value="1"/>
</dbReference>
<dbReference type="InterPro" id="IPR027417">
    <property type="entry name" value="P-loop_NTPase"/>
</dbReference>
<evidence type="ECO:0000256" key="4">
    <source>
        <dbReference type="ARBA" id="ARBA00022741"/>
    </source>
</evidence>
<evidence type="ECO:0000256" key="1">
    <source>
        <dbReference type="ARBA" id="ARBA00004651"/>
    </source>
</evidence>
<evidence type="ECO:0000313" key="13">
    <source>
        <dbReference type="EMBL" id="RRD90912.1"/>
    </source>
</evidence>
<dbReference type="EMBL" id="RQYC01000003">
    <property type="protein sequence ID" value="RRD90912.1"/>
    <property type="molecule type" value="Genomic_DNA"/>
</dbReference>
<feature type="compositionally biased region" description="Polar residues" evidence="8">
    <location>
        <begin position="720"/>
        <end position="729"/>
    </location>
</feature>
<dbReference type="InterPro" id="IPR039421">
    <property type="entry name" value="Type_1_exporter"/>
</dbReference>
<keyword evidence="7 9" id="KW-0472">Membrane</keyword>
<dbReference type="Proteomes" id="UP000269923">
    <property type="component" value="Unassembled WGS sequence"/>
</dbReference>
<dbReference type="OrthoDB" id="8554730at2"/>
<organism evidence="13 14">
    <name type="scientific">Conchiformibius steedae</name>
    <dbReference type="NCBI Taxonomy" id="153493"/>
    <lineage>
        <taxon>Bacteria</taxon>
        <taxon>Pseudomonadati</taxon>
        <taxon>Pseudomonadota</taxon>
        <taxon>Betaproteobacteria</taxon>
        <taxon>Neisseriales</taxon>
        <taxon>Neisseriaceae</taxon>
        <taxon>Conchiformibius</taxon>
    </lineage>
</organism>
<dbReference type="SUPFAM" id="SSF52540">
    <property type="entry name" value="P-loop containing nucleoside triphosphate hydrolases"/>
    <property type="match status" value="1"/>
</dbReference>
<feature type="transmembrane region" description="Helical" evidence="9">
    <location>
        <begin position="201"/>
        <end position="224"/>
    </location>
</feature>
<keyword evidence="5" id="KW-0067">ATP-binding</keyword>
<dbReference type="AlphaFoldDB" id="A0A3P2A621"/>
<protein>
    <submittedName>
        <fullName evidence="13">Peptidase domain-containing ABC transporter</fullName>
    </submittedName>
</protein>
<dbReference type="Pfam" id="PF03412">
    <property type="entry name" value="Peptidase_C39"/>
    <property type="match status" value="1"/>
</dbReference>
<feature type="transmembrane region" description="Helical" evidence="9">
    <location>
        <begin position="20"/>
        <end position="41"/>
    </location>
</feature>
<evidence type="ECO:0000256" key="7">
    <source>
        <dbReference type="ARBA" id="ARBA00023136"/>
    </source>
</evidence>
<dbReference type="PROSITE" id="PS50893">
    <property type="entry name" value="ABC_TRANSPORTER_2"/>
    <property type="match status" value="1"/>
</dbReference>
<feature type="transmembrane region" description="Helical" evidence="9">
    <location>
        <begin position="411"/>
        <end position="436"/>
    </location>
</feature>
<name>A0A3P2A621_9NEIS</name>
<evidence type="ECO:0000256" key="2">
    <source>
        <dbReference type="ARBA" id="ARBA00022475"/>
    </source>
</evidence>
<gene>
    <name evidence="13" type="ORF">EII21_02875</name>
</gene>
<keyword evidence="6 9" id="KW-1133">Transmembrane helix</keyword>
<dbReference type="Pfam" id="PF00005">
    <property type="entry name" value="ABC_tran"/>
    <property type="match status" value="1"/>
</dbReference>
<dbReference type="InterPro" id="IPR005074">
    <property type="entry name" value="Peptidase_C39"/>
</dbReference>
<dbReference type="InterPro" id="IPR036640">
    <property type="entry name" value="ABC1_TM_sf"/>
</dbReference>
<keyword evidence="4" id="KW-0547">Nucleotide-binding</keyword>
<keyword evidence="3 9" id="KW-0812">Transmembrane</keyword>
<evidence type="ECO:0000256" key="6">
    <source>
        <dbReference type="ARBA" id="ARBA00022989"/>
    </source>
</evidence>
<evidence type="ECO:0000259" key="11">
    <source>
        <dbReference type="PROSITE" id="PS50929"/>
    </source>
</evidence>
<dbReference type="PANTHER" id="PTHR24221">
    <property type="entry name" value="ATP-BINDING CASSETTE SUB-FAMILY B"/>
    <property type="match status" value="1"/>
</dbReference>
<dbReference type="SMART" id="SM00382">
    <property type="entry name" value="AAA"/>
    <property type="match status" value="1"/>
</dbReference>
<dbReference type="PROSITE" id="PS50929">
    <property type="entry name" value="ABC_TM1F"/>
    <property type="match status" value="1"/>
</dbReference>
<comment type="subcellular location">
    <subcellularLocation>
        <location evidence="1">Cell membrane</location>
        <topology evidence="1">Multi-pass membrane protein</topology>
    </subcellularLocation>
</comment>
<dbReference type="CDD" id="cd18567">
    <property type="entry name" value="ABC_6TM_CvaB_RaxB_like"/>
    <property type="match status" value="1"/>
</dbReference>
<feature type="transmembrane region" description="Helical" evidence="9">
    <location>
        <begin position="313"/>
        <end position="335"/>
    </location>
</feature>
<dbReference type="InterPro" id="IPR003593">
    <property type="entry name" value="AAA+_ATPase"/>
</dbReference>
<dbReference type="InterPro" id="IPR003439">
    <property type="entry name" value="ABC_transporter-like_ATP-bd"/>
</dbReference>
<evidence type="ECO:0000256" key="5">
    <source>
        <dbReference type="ARBA" id="ARBA00022840"/>
    </source>
</evidence>
<dbReference type="Gene3D" id="3.90.70.10">
    <property type="entry name" value="Cysteine proteinases"/>
    <property type="match status" value="1"/>
</dbReference>
<feature type="region of interest" description="Disordered" evidence="8">
    <location>
        <begin position="710"/>
        <end position="732"/>
    </location>
</feature>
<dbReference type="InterPro" id="IPR017871">
    <property type="entry name" value="ABC_transporter-like_CS"/>
</dbReference>
<dbReference type="PROSITE" id="PS00211">
    <property type="entry name" value="ABC_TRANSPORTER_1"/>
    <property type="match status" value="1"/>
</dbReference>
<dbReference type="GO" id="GO:0016887">
    <property type="term" value="F:ATP hydrolysis activity"/>
    <property type="evidence" value="ECO:0007669"/>
    <property type="project" value="InterPro"/>
</dbReference>
<keyword evidence="14" id="KW-1185">Reference proteome</keyword>
<keyword evidence="2" id="KW-1003">Cell membrane</keyword>
<evidence type="ECO:0000259" key="12">
    <source>
        <dbReference type="PROSITE" id="PS50990"/>
    </source>
</evidence>